<dbReference type="EMBL" id="KV428697">
    <property type="protein sequence ID" value="KZT31259.1"/>
    <property type="molecule type" value="Genomic_DNA"/>
</dbReference>
<gene>
    <name evidence="1" type="ORF">SISSUDRAFT_1067917</name>
</gene>
<dbReference type="Proteomes" id="UP000076798">
    <property type="component" value="Unassembled WGS sequence"/>
</dbReference>
<reference evidence="1 2" key="1">
    <citation type="journal article" date="2016" name="Mol. Biol. Evol.">
        <title>Comparative Genomics of Early-Diverging Mushroom-Forming Fungi Provides Insights into the Origins of Lignocellulose Decay Capabilities.</title>
        <authorList>
            <person name="Nagy L.G."/>
            <person name="Riley R."/>
            <person name="Tritt A."/>
            <person name="Adam C."/>
            <person name="Daum C."/>
            <person name="Floudas D."/>
            <person name="Sun H."/>
            <person name="Yadav J.S."/>
            <person name="Pangilinan J."/>
            <person name="Larsson K.H."/>
            <person name="Matsuura K."/>
            <person name="Barry K."/>
            <person name="Labutti K."/>
            <person name="Kuo R."/>
            <person name="Ohm R.A."/>
            <person name="Bhattacharya S.S."/>
            <person name="Shirouzu T."/>
            <person name="Yoshinaga Y."/>
            <person name="Martin F.M."/>
            <person name="Grigoriev I.V."/>
            <person name="Hibbett D.S."/>
        </authorList>
    </citation>
    <scope>NUCLEOTIDE SEQUENCE [LARGE SCALE GENOMIC DNA]</scope>
    <source>
        <strain evidence="1 2">HHB10207 ss-3</strain>
    </source>
</reference>
<sequence>MTPPSSTDRGDRENSHSTNFPNLCSVPLLHESGVGFGKINRVVGGWARDLTSILPSDPIDNSLPRSALSKSVTTKATCTLRHPSALRHCFLRSGRISEDRTNWRSSRTYLPGCSVRFRQIDRTGRTSLSPKLPNFCSSSSFVICPKLSAPPPPPRPPSRNWRPILGLNSTRNRHHDDFSIERPPRMHYPSLAAAPKFTRTSLRDGEFDCIEYAKRLED</sequence>
<dbReference type="AlphaFoldDB" id="A0A165WKC0"/>
<proteinExistence type="predicted"/>
<name>A0A165WKC0_9AGAM</name>
<keyword evidence="2" id="KW-1185">Reference proteome</keyword>
<evidence type="ECO:0000313" key="1">
    <source>
        <dbReference type="EMBL" id="KZT31259.1"/>
    </source>
</evidence>
<protein>
    <submittedName>
        <fullName evidence="1">Uncharacterized protein</fullName>
    </submittedName>
</protein>
<evidence type="ECO:0000313" key="2">
    <source>
        <dbReference type="Proteomes" id="UP000076798"/>
    </source>
</evidence>
<accession>A0A165WKC0</accession>
<organism evidence="1 2">
    <name type="scientific">Sistotremastrum suecicum HHB10207 ss-3</name>
    <dbReference type="NCBI Taxonomy" id="1314776"/>
    <lineage>
        <taxon>Eukaryota</taxon>
        <taxon>Fungi</taxon>
        <taxon>Dikarya</taxon>
        <taxon>Basidiomycota</taxon>
        <taxon>Agaricomycotina</taxon>
        <taxon>Agaricomycetes</taxon>
        <taxon>Sistotremastrales</taxon>
        <taxon>Sistotremastraceae</taxon>
        <taxon>Sistotremastrum</taxon>
    </lineage>
</organism>